<accession>A0A6J5PAM7</accession>
<name>A0A6J5PAM7_9CAUD</name>
<protein>
    <submittedName>
        <fullName evidence="1">Uncharacterized protein</fullName>
    </submittedName>
</protein>
<reference evidence="1" key="1">
    <citation type="submission" date="2020-04" db="EMBL/GenBank/DDBJ databases">
        <authorList>
            <person name="Chiriac C."/>
            <person name="Salcher M."/>
            <person name="Ghai R."/>
            <person name="Kavagutti S V."/>
        </authorList>
    </citation>
    <scope>NUCLEOTIDE SEQUENCE</scope>
</reference>
<organism evidence="1">
    <name type="scientific">uncultured Caudovirales phage</name>
    <dbReference type="NCBI Taxonomy" id="2100421"/>
    <lineage>
        <taxon>Viruses</taxon>
        <taxon>Duplodnaviria</taxon>
        <taxon>Heunggongvirae</taxon>
        <taxon>Uroviricota</taxon>
        <taxon>Caudoviricetes</taxon>
        <taxon>Peduoviridae</taxon>
        <taxon>Maltschvirus</taxon>
        <taxon>Maltschvirus maltsch</taxon>
    </lineage>
</organism>
<evidence type="ECO:0000313" key="1">
    <source>
        <dbReference type="EMBL" id="CAB4164594.1"/>
    </source>
</evidence>
<dbReference type="EMBL" id="LR796760">
    <property type="protein sequence ID" value="CAB4164594.1"/>
    <property type="molecule type" value="Genomic_DNA"/>
</dbReference>
<gene>
    <name evidence="1" type="ORF">UFOVP831_55</name>
</gene>
<proteinExistence type="predicted"/>
<sequence length="173" mass="20039">MGIMICIIVGLCLVPAIFYGRKNTKIEGVDEAKNEKETKKTHGEGKISIWQVEQQSKFKDMLAIVGRSGDAEKLELLKKFERIIDKNDHWASEYSLFNKIIYSHIYITEQEKEINRTRDYWSNAHDALQKDRAAFSKKQLELEEREAKIVKIEACHKILNSELADNINISNLI</sequence>